<gene>
    <name evidence="1" type="ORF">RDI58_026533</name>
</gene>
<reference evidence="1 2" key="1">
    <citation type="submission" date="2024-02" db="EMBL/GenBank/DDBJ databases">
        <title>de novo genome assembly of Solanum bulbocastanum strain 11H21.</title>
        <authorList>
            <person name="Hosaka A.J."/>
        </authorList>
    </citation>
    <scope>NUCLEOTIDE SEQUENCE [LARGE SCALE GENOMIC DNA]</scope>
    <source>
        <tissue evidence="1">Young leaves</tissue>
    </source>
</reference>
<accession>A0AAN8SZB5</accession>
<organism evidence="1 2">
    <name type="scientific">Solanum bulbocastanum</name>
    <name type="common">Wild potato</name>
    <dbReference type="NCBI Taxonomy" id="147425"/>
    <lineage>
        <taxon>Eukaryota</taxon>
        <taxon>Viridiplantae</taxon>
        <taxon>Streptophyta</taxon>
        <taxon>Embryophyta</taxon>
        <taxon>Tracheophyta</taxon>
        <taxon>Spermatophyta</taxon>
        <taxon>Magnoliopsida</taxon>
        <taxon>eudicotyledons</taxon>
        <taxon>Gunneridae</taxon>
        <taxon>Pentapetalae</taxon>
        <taxon>asterids</taxon>
        <taxon>lamiids</taxon>
        <taxon>Solanales</taxon>
        <taxon>Solanaceae</taxon>
        <taxon>Solanoideae</taxon>
        <taxon>Solaneae</taxon>
        <taxon>Solanum</taxon>
    </lineage>
</organism>
<sequence>MPESGIEEVFA</sequence>
<evidence type="ECO:0000313" key="1">
    <source>
        <dbReference type="EMBL" id="KAK6775532.1"/>
    </source>
</evidence>
<dbReference type="EMBL" id="JBANQN010000011">
    <property type="protein sequence ID" value="KAK6775532.1"/>
    <property type="molecule type" value="Genomic_DNA"/>
</dbReference>
<evidence type="ECO:0000313" key="2">
    <source>
        <dbReference type="Proteomes" id="UP001371456"/>
    </source>
</evidence>
<dbReference type="Proteomes" id="UP001371456">
    <property type="component" value="Unassembled WGS sequence"/>
</dbReference>
<protein>
    <submittedName>
        <fullName evidence="1">Uncharacterized protein</fullName>
    </submittedName>
</protein>
<keyword evidence="2" id="KW-1185">Reference proteome</keyword>
<proteinExistence type="predicted"/>
<comment type="caution">
    <text evidence="1">The sequence shown here is derived from an EMBL/GenBank/DDBJ whole genome shotgun (WGS) entry which is preliminary data.</text>
</comment>
<name>A0AAN8SZB5_SOLBU</name>